<keyword evidence="2" id="KW-1185">Reference proteome</keyword>
<dbReference type="EMBL" id="LUEZ02000068">
    <property type="protein sequence ID" value="RDB20398.1"/>
    <property type="molecule type" value="Genomic_DNA"/>
</dbReference>
<accession>A0A369JES8</accession>
<sequence length="100" mass="11640">MECVEKNGEYGEVLDFPTHIESFIFESVEKNVWKRMEDIEYVEKNGEYGEVLDFPTHVDLSYSKVWKGMCGKDGEYGEVLDFPTHVESFIFESVELHYAG</sequence>
<reference evidence="1" key="1">
    <citation type="submission" date="2018-04" db="EMBL/GenBank/DDBJ databases">
        <title>Whole genome sequencing of Hypsizygus marmoreus.</title>
        <authorList>
            <person name="Choi I.-G."/>
            <person name="Min B."/>
            <person name="Kim J.-G."/>
            <person name="Kim S."/>
            <person name="Oh Y.-L."/>
            <person name="Kong W.-S."/>
            <person name="Park H."/>
            <person name="Jeong J."/>
            <person name="Song E.-S."/>
        </authorList>
    </citation>
    <scope>NUCLEOTIDE SEQUENCE [LARGE SCALE GENOMIC DNA]</scope>
    <source>
        <strain evidence="1">51987-8</strain>
    </source>
</reference>
<comment type="caution">
    <text evidence="1">The sequence shown here is derived from an EMBL/GenBank/DDBJ whole genome shotgun (WGS) entry which is preliminary data.</text>
</comment>
<name>A0A369JES8_HYPMA</name>
<dbReference type="InParanoid" id="A0A369JES8"/>
<evidence type="ECO:0000313" key="2">
    <source>
        <dbReference type="Proteomes" id="UP000076154"/>
    </source>
</evidence>
<protein>
    <submittedName>
        <fullName evidence="1">Uncharacterized protein</fullName>
    </submittedName>
</protein>
<gene>
    <name evidence="1" type="ORF">Hypma_012502</name>
</gene>
<dbReference type="AlphaFoldDB" id="A0A369JES8"/>
<organism evidence="1 2">
    <name type="scientific">Hypsizygus marmoreus</name>
    <name type="common">White beech mushroom</name>
    <name type="synonym">Agaricus marmoreus</name>
    <dbReference type="NCBI Taxonomy" id="39966"/>
    <lineage>
        <taxon>Eukaryota</taxon>
        <taxon>Fungi</taxon>
        <taxon>Dikarya</taxon>
        <taxon>Basidiomycota</taxon>
        <taxon>Agaricomycotina</taxon>
        <taxon>Agaricomycetes</taxon>
        <taxon>Agaricomycetidae</taxon>
        <taxon>Agaricales</taxon>
        <taxon>Tricholomatineae</taxon>
        <taxon>Lyophyllaceae</taxon>
        <taxon>Hypsizygus</taxon>
    </lineage>
</organism>
<proteinExistence type="predicted"/>
<evidence type="ECO:0000313" key="1">
    <source>
        <dbReference type="EMBL" id="RDB20398.1"/>
    </source>
</evidence>
<dbReference type="Proteomes" id="UP000076154">
    <property type="component" value="Unassembled WGS sequence"/>
</dbReference>